<feature type="chain" id="PRO_5035821210" description="Peptidase S1 domain-containing protein" evidence="3">
    <location>
        <begin position="23"/>
        <end position="381"/>
    </location>
</feature>
<dbReference type="OrthoDB" id="10061449at2759"/>
<accession>A0A8S9XI18</accession>
<keyword evidence="1" id="KW-1015">Disulfide bond</keyword>
<dbReference type="Proteomes" id="UP000466442">
    <property type="component" value="Unassembled WGS sequence"/>
</dbReference>
<dbReference type="SMART" id="SM00020">
    <property type="entry name" value="Tryp_SPc"/>
    <property type="match status" value="1"/>
</dbReference>
<dbReference type="PROSITE" id="PS50240">
    <property type="entry name" value="TRYPSIN_DOM"/>
    <property type="match status" value="1"/>
</dbReference>
<dbReference type="EMBL" id="WIXP02000007">
    <property type="protein sequence ID" value="KAF6207921.1"/>
    <property type="molecule type" value="Genomic_DNA"/>
</dbReference>
<name>A0A8S9XI18_APOLU</name>
<dbReference type="GO" id="GO:0004252">
    <property type="term" value="F:serine-type endopeptidase activity"/>
    <property type="evidence" value="ECO:0007669"/>
    <property type="project" value="InterPro"/>
</dbReference>
<proteinExistence type="inferred from homology"/>
<sequence length="381" mass="43582">MCKMGLIVVVSLYVLVLGVVSGGRVKRIINGKDLPSHDLYNTHFLVALLNTHGCVADQYLHTLDDCNHKLHCGGSLIAPDFVLTACHCMIYETFYSKTLRDLPPINRYGPDDIPKYVDIKGRIHRRRRKKGEEVVFRSNSEFRHPLLNSMTVFAGHTEVEFKAPQRRHAAAFFPHHLCAQRYIIYFDTQWEGRDYEFDIGLIKTCFPFNLNHEVSLAPLPKFEEMDARFEQAVRQSLTCLFVGWGLILKPRHEWTAKDVVQGYAETEPAILQHSFRYVECRFYCLIEEDFVCDFCSFHHGNMLNVPADHDSGSPFICDGFITGILAQSEYKAVYNFSAAYHVAVACVKEYLTPENFAYLRSVSDEAFHWIDGNPITKGPGP</sequence>
<dbReference type="PANTHER" id="PTHR24256">
    <property type="entry name" value="TRYPTASE-RELATED"/>
    <property type="match status" value="1"/>
</dbReference>
<dbReference type="InterPro" id="IPR001254">
    <property type="entry name" value="Trypsin_dom"/>
</dbReference>
<gene>
    <name evidence="5" type="ORF">GE061_016370</name>
</gene>
<dbReference type="InterPro" id="IPR043504">
    <property type="entry name" value="Peptidase_S1_PA_chymotrypsin"/>
</dbReference>
<protein>
    <recommendedName>
        <fullName evidence="4">Peptidase S1 domain-containing protein</fullName>
    </recommendedName>
</protein>
<comment type="similarity">
    <text evidence="2">Belongs to the peptidase S1 family. CLIP subfamily.</text>
</comment>
<dbReference type="InterPro" id="IPR009003">
    <property type="entry name" value="Peptidase_S1_PA"/>
</dbReference>
<evidence type="ECO:0000256" key="1">
    <source>
        <dbReference type="ARBA" id="ARBA00023157"/>
    </source>
</evidence>
<comment type="caution">
    <text evidence="5">The sequence shown here is derived from an EMBL/GenBank/DDBJ whole genome shotgun (WGS) entry which is preliminary data.</text>
</comment>
<evidence type="ECO:0000313" key="5">
    <source>
        <dbReference type="EMBL" id="KAF6207921.1"/>
    </source>
</evidence>
<evidence type="ECO:0000313" key="6">
    <source>
        <dbReference type="Proteomes" id="UP000466442"/>
    </source>
</evidence>
<evidence type="ECO:0000256" key="2">
    <source>
        <dbReference type="ARBA" id="ARBA00024195"/>
    </source>
</evidence>
<dbReference type="InterPro" id="IPR051487">
    <property type="entry name" value="Ser/Thr_Proteases_Immune/Dev"/>
</dbReference>
<dbReference type="GO" id="GO:0006508">
    <property type="term" value="P:proteolysis"/>
    <property type="evidence" value="ECO:0007669"/>
    <property type="project" value="InterPro"/>
</dbReference>
<reference evidence="5" key="1">
    <citation type="journal article" date="2021" name="Mol. Ecol. Resour.">
        <title>Apolygus lucorum genome provides insights into omnivorousness and mesophyll feeding.</title>
        <authorList>
            <person name="Liu Y."/>
            <person name="Liu H."/>
            <person name="Wang H."/>
            <person name="Huang T."/>
            <person name="Liu B."/>
            <person name="Yang B."/>
            <person name="Yin L."/>
            <person name="Li B."/>
            <person name="Zhang Y."/>
            <person name="Zhang S."/>
            <person name="Jiang F."/>
            <person name="Zhang X."/>
            <person name="Ren Y."/>
            <person name="Wang B."/>
            <person name="Wang S."/>
            <person name="Lu Y."/>
            <person name="Wu K."/>
            <person name="Fan W."/>
            <person name="Wang G."/>
        </authorList>
    </citation>
    <scope>NUCLEOTIDE SEQUENCE</scope>
    <source>
        <strain evidence="5">12Hb</strain>
    </source>
</reference>
<dbReference type="Gene3D" id="2.40.10.10">
    <property type="entry name" value="Trypsin-like serine proteases"/>
    <property type="match status" value="2"/>
</dbReference>
<feature type="signal peptide" evidence="3">
    <location>
        <begin position="1"/>
        <end position="22"/>
    </location>
</feature>
<dbReference type="SUPFAM" id="SSF50494">
    <property type="entry name" value="Trypsin-like serine proteases"/>
    <property type="match status" value="1"/>
</dbReference>
<dbReference type="AlphaFoldDB" id="A0A8S9XI18"/>
<keyword evidence="3" id="KW-0732">Signal</keyword>
<feature type="domain" description="Peptidase S1" evidence="4">
    <location>
        <begin position="28"/>
        <end position="375"/>
    </location>
</feature>
<evidence type="ECO:0000256" key="3">
    <source>
        <dbReference type="SAM" id="SignalP"/>
    </source>
</evidence>
<keyword evidence="6" id="KW-1185">Reference proteome</keyword>
<evidence type="ECO:0000259" key="4">
    <source>
        <dbReference type="PROSITE" id="PS50240"/>
    </source>
</evidence>
<organism evidence="5 6">
    <name type="scientific">Apolygus lucorum</name>
    <name type="common">Small green plant bug</name>
    <name type="synonym">Lygocoris lucorum</name>
    <dbReference type="NCBI Taxonomy" id="248454"/>
    <lineage>
        <taxon>Eukaryota</taxon>
        <taxon>Metazoa</taxon>
        <taxon>Ecdysozoa</taxon>
        <taxon>Arthropoda</taxon>
        <taxon>Hexapoda</taxon>
        <taxon>Insecta</taxon>
        <taxon>Pterygota</taxon>
        <taxon>Neoptera</taxon>
        <taxon>Paraneoptera</taxon>
        <taxon>Hemiptera</taxon>
        <taxon>Heteroptera</taxon>
        <taxon>Panheteroptera</taxon>
        <taxon>Cimicomorpha</taxon>
        <taxon>Miridae</taxon>
        <taxon>Mirini</taxon>
        <taxon>Apolygus</taxon>
    </lineage>
</organism>